<dbReference type="CDD" id="cd00190">
    <property type="entry name" value="Tryp_SPc"/>
    <property type="match status" value="1"/>
</dbReference>
<dbReference type="InterPro" id="IPR009003">
    <property type="entry name" value="Peptidase_S1_PA"/>
</dbReference>
<evidence type="ECO:0000256" key="1">
    <source>
        <dbReference type="ARBA" id="ARBA00023157"/>
    </source>
</evidence>
<keyword evidence="3" id="KW-0732">Signal</keyword>
<dbReference type="PROSITE" id="PS50240">
    <property type="entry name" value="TRYPSIN_DOM"/>
    <property type="match status" value="1"/>
</dbReference>
<feature type="chain" id="PRO_5046143720" evidence="3">
    <location>
        <begin position="23"/>
        <end position="402"/>
    </location>
</feature>
<evidence type="ECO:0000256" key="3">
    <source>
        <dbReference type="SAM" id="SignalP"/>
    </source>
</evidence>
<name>A0ABN7RS04_OIKDI</name>
<keyword evidence="6" id="KW-1185">Reference proteome</keyword>
<evidence type="ECO:0000313" key="5">
    <source>
        <dbReference type="EMBL" id="CAG5081570.1"/>
    </source>
</evidence>
<dbReference type="EMBL" id="OU015568">
    <property type="protein sequence ID" value="CAG5081570.1"/>
    <property type="molecule type" value="Genomic_DNA"/>
</dbReference>
<evidence type="ECO:0000256" key="2">
    <source>
        <dbReference type="SAM" id="MobiDB-lite"/>
    </source>
</evidence>
<evidence type="ECO:0000313" key="6">
    <source>
        <dbReference type="Proteomes" id="UP001158576"/>
    </source>
</evidence>
<dbReference type="Proteomes" id="UP001158576">
    <property type="component" value="Chromosome PAR"/>
</dbReference>
<dbReference type="SMART" id="SM00020">
    <property type="entry name" value="Tryp_SPc"/>
    <property type="match status" value="1"/>
</dbReference>
<protein>
    <submittedName>
        <fullName evidence="5">Oidioi.mRNA.OKI2018_I69.PAR.g9913.t1.cds</fullName>
    </submittedName>
</protein>
<proteinExistence type="predicted"/>
<dbReference type="Pfam" id="PF00089">
    <property type="entry name" value="Trypsin"/>
    <property type="match status" value="1"/>
</dbReference>
<accession>A0ABN7RS04</accession>
<keyword evidence="1" id="KW-1015">Disulfide bond</keyword>
<evidence type="ECO:0000259" key="4">
    <source>
        <dbReference type="PROSITE" id="PS50240"/>
    </source>
</evidence>
<gene>
    <name evidence="5" type="ORF">OKIOD_LOCUS1471</name>
</gene>
<feature type="domain" description="Peptidase S1" evidence="4">
    <location>
        <begin position="51"/>
        <end position="294"/>
    </location>
</feature>
<feature type="region of interest" description="Disordered" evidence="2">
    <location>
        <begin position="297"/>
        <end position="359"/>
    </location>
</feature>
<sequence>MQQMREKNKLLLFFFLFSASKAQTTACVQTYYQEETCCTPSTNTCGINPRINGGTETFAREWPWIAHITFVDRPNIYCRGAFVSQNKIITAYHCVNDYIKRKHFLIVGAGIDYTHGANSAYEKLVQGYRVDSIIIPDGAVATSWRDHDIAILAVTEVNFRENSFEVTPICLPQEENPESGRNCFLLRYGHVHTGGLIINTEMLREARVSIVSDETCQAHYYGGANYLNEPVQICARFEDGGMDVFQEDSGGPLMCQRANSCEWYLAGVYSWGDGTFGVYAEVGAFADWIHENTGISKAPAAENSPAPKTPPAPPAPEEEPAPEAPPAPPAPPAEPAPEVPPAPENPPASENSLPSGSRFERLRDRIRRILKKLILFSFIHQRFTKQHRQTLPRQRPFQVQPQ</sequence>
<organism evidence="5 6">
    <name type="scientific">Oikopleura dioica</name>
    <name type="common">Tunicate</name>
    <dbReference type="NCBI Taxonomy" id="34765"/>
    <lineage>
        <taxon>Eukaryota</taxon>
        <taxon>Metazoa</taxon>
        <taxon>Chordata</taxon>
        <taxon>Tunicata</taxon>
        <taxon>Appendicularia</taxon>
        <taxon>Copelata</taxon>
        <taxon>Oikopleuridae</taxon>
        <taxon>Oikopleura</taxon>
    </lineage>
</organism>
<dbReference type="InterPro" id="IPR001254">
    <property type="entry name" value="Trypsin_dom"/>
</dbReference>
<dbReference type="PANTHER" id="PTHR24252:SF7">
    <property type="entry name" value="HYALIN"/>
    <property type="match status" value="1"/>
</dbReference>
<dbReference type="InterPro" id="IPR043504">
    <property type="entry name" value="Peptidase_S1_PA_chymotrypsin"/>
</dbReference>
<feature type="compositionally biased region" description="Pro residues" evidence="2">
    <location>
        <begin position="322"/>
        <end position="346"/>
    </location>
</feature>
<dbReference type="SUPFAM" id="SSF50494">
    <property type="entry name" value="Trypsin-like serine proteases"/>
    <property type="match status" value="1"/>
</dbReference>
<dbReference type="PANTHER" id="PTHR24252">
    <property type="entry name" value="ACROSIN-RELATED"/>
    <property type="match status" value="1"/>
</dbReference>
<dbReference type="Gene3D" id="2.40.10.10">
    <property type="entry name" value="Trypsin-like serine proteases"/>
    <property type="match status" value="1"/>
</dbReference>
<reference evidence="5 6" key="1">
    <citation type="submission" date="2021-04" db="EMBL/GenBank/DDBJ databases">
        <authorList>
            <person name="Bliznina A."/>
        </authorList>
    </citation>
    <scope>NUCLEOTIDE SEQUENCE [LARGE SCALE GENOMIC DNA]</scope>
</reference>
<feature type="signal peptide" evidence="3">
    <location>
        <begin position="1"/>
        <end position="22"/>
    </location>
</feature>